<dbReference type="GO" id="GO:0000166">
    <property type="term" value="F:nucleotide binding"/>
    <property type="evidence" value="ECO:0007669"/>
    <property type="project" value="InterPro"/>
</dbReference>
<dbReference type="STRING" id="933084.A0A067Q2N6"/>
<protein>
    <recommendedName>
        <fullName evidence="3">D-xylose 1-dehydrogenase (NADP(+), D-xylono-1,5-lactone-forming)</fullName>
        <ecNumber evidence="3">1.1.1.179</ecNumber>
    </recommendedName>
    <alternativeName>
        <fullName evidence="4">D-xylose-NADP dehydrogenase</fullName>
    </alternativeName>
</protein>
<evidence type="ECO:0000256" key="3">
    <source>
        <dbReference type="ARBA" id="ARBA00038984"/>
    </source>
</evidence>
<dbReference type="SUPFAM" id="SSF51735">
    <property type="entry name" value="NAD(P)-binding Rossmann-fold domains"/>
    <property type="match status" value="1"/>
</dbReference>
<dbReference type="EMBL" id="KL197712">
    <property type="protein sequence ID" value="KDQ61328.1"/>
    <property type="molecule type" value="Genomic_DNA"/>
</dbReference>
<dbReference type="Pfam" id="PF01408">
    <property type="entry name" value="GFO_IDH_MocA"/>
    <property type="match status" value="1"/>
</dbReference>
<feature type="domain" description="Gfo/Idh/MocA-like oxidoreductase N-terminal" evidence="6">
    <location>
        <begin position="29"/>
        <end position="149"/>
    </location>
</feature>
<feature type="domain" description="GFO/IDH/MocA-like oxidoreductase" evidence="7">
    <location>
        <begin position="160"/>
        <end position="273"/>
    </location>
</feature>
<dbReference type="OrthoDB" id="64915at2759"/>
<evidence type="ECO:0000313" key="9">
    <source>
        <dbReference type="Proteomes" id="UP000027265"/>
    </source>
</evidence>
<comment type="similarity">
    <text evidence="1">Belongs to the Gfo/Idh/MocA family.</text>
</comment>
<dbReference type="Pfam" id="PF22725">
    <property type="entry name" value="GFO_IDH_MocA_C3"/>
    <property type="match status" value="1"/>
</dbReference>
<proteinExistence type="inferred from homology"/>
<evidence type="ECO:0000313" key="8">
    <source>
        <dbReference type="EMBL" id="KDQ61328.1"/>
    </source>
</evidence>
<dbReference type="Proteomes" id="UP000027265">
    <property type="component" value="Unassembled WGS sequence"/>
</dbReference>
<dbReference type="InParanoid" id="A0A067Q2N6"/>
<evidence type="ECO:0000256" key="2">
    <source>
        <dbReference type="ARBA" id="ARBA00023002"/>
    </source>
</evidence>
<dbReference type="PANTHER" id="PTHR22604">
    <property type="entry name" value="OXIDOREDUCTASES"/>
    <property type="match status" value="1"/>
</dbReference>
<gene>
    <name evidence="8" type="ORF">JAAARDRAFT_30745</name>
</gene>
<evidence type="ECO:0000256" key="5">
    <source>
        <dbReference type="ARBA" id="ARBA00049233"/>
    </source>
</evidence>
<dbReference type="GO" id="GO:0047837">
    <property type="term" value="F:D-xylose 1-dehydrogenase (NADP+) activity"/>
    <property type="evidence" value="ECO:0007669"/>
    <property type="project" value="UniProtKB-EC"/>
</dbReference>
<dbReference type="InterPro" id="IPR000683">
    <property type="entry name" value="Gfo/Idh/MocA-like_OxRdtase_N"/>
</dbReference>
<name>A0A067Q2N6_9AGAM</name>
<dbReference type="SUPFAM" id="SSF55347">
    <property type="entry name" value="Glyceraldehyde-3-phosphate dehydrogenase-like, C-terminal domain"/>
    <property type="match status" value="1"/>
</dbReference>
<dbReference type="InterPro" id="IPR050984">
    <property type="entry name" value="Gfo/Idh/MocA_domain"/>
</dbReference>
<dbReference type="Gene3D" id="3.30.360.10">
    <property type="entry name" value="Dihydrodipicolinate Reductase, domain 2"/>
    <property type="match status" value="1"/>
</dbReference>
<evidence type="ECO:0000256" key="1">
    <source>
        <dbReference type="ARBA" id="ARBA00010928"/>
    </source>
</evidence>
<evidence type="ECO:0000259" key="6">
    <source>
        <dbReference type="Pfam" id="PF01408"/>
    </source>
</evidence>
<keyword evidence="2" id="KW-0560">Oxidoreductase</keyword>
<evidence type="ECO:0000259" key="7">
    <source>
        <dbReference type="Pfam" id="PF22725"/>
    </source>
</evidence>
<accession>A0A067Q2N6</accession>
<reference evidence="9" key="1">
    <citation type="journal article" date="2014" name="Proc. Natl. Acad. Sci. U.S.A.">
        <title>Extensive sampling of basidiomycete genomes demonstrates inadequacy of the white-rot/brown-rot paradigm for wood decay fungi.</title>
        <authorList>
            <person name="Riley R."/>
            <person name="Salamov A.A."/>
            <person name="Brown D.W."/>
            <person name="Nagy L.G."/>
            <person name="Floudas D."/>
            <person name="Held B.W."/>
            <person name="Levasseur A."/>
            <person name="Lombard V."/>
            <person name="Morin E."/>
            <person name="Otillar R."/>
            <person name="Lindquist E.A."/>
            <person name="Sun H."/>
            <person name="LaButti K.M."/>
            <person name="Schmutz J."/>
            <person name="Jabbour D."/>
            <person name="Luo H."/>
            <person name="Baker S.E."/>
            <person name="Pisabarro A.G."/>
            <person name="Walton J.D."/>
            <person name="Blanchette R.A."/>
            <person name="Henrissat B."/>
            <person name="Martin F."/>
            <person name="Cullen D."/>
            <person name="Hibbett D.S."/>
            <person name="Grigoriev I.V."/>
        </authorList>
    </citation>
    <scope>NUCLEOTIDE SEQUENCE [LARGE SCALE GENOMIC DNA]</scope>
    <source>
        <strain evidence="9">MUCL 33604</strain>
    </source>
</reference>
<dbReference type="AlphaFoldDB" id="A0A067Q2N6"/>
<dbReference type="InterPro" id="IPR055170">
    <property type="entry name" value="GFO_IDH_MocA-like_dom"/>
</dbReference>
<organism evidence="8 9">
    <name type="scientific">Jaapia argillacea MUCL 33604</name>
    <dbReference type="NCBI Taxonomy" id="933084"/>
    <lineage>
        <taxon>Eukaryota</taxon>
        <taxon>Fungi</taxon>
        <taxon>Dikarya</taxon>
        <taxon>Basidiomycota</taxon>
        <taxon>Agaricomycotina</taxon>
        <taxon>Agaricomycetes</taxon>
        <taxon>Agaricomycetidae</taxon>
        <taxon>Jaapiales</taxon>
        <taxon>Jaapiaceae</taxon>
        <taxon>Jaapia</taxon>
    </lineage>
</organism>
<dbReference type="EC" id="1.1.1.179" evidence="3"/>
<dbReference type="PANTHER" id="PTHR22604:SF105">
    <property type="entry name" value="TRANS-1,2-DIHYDROBENZENE-1,2-DIOL DEHYDROGENASE"/>
    <property type="match status" value="1"/>
</dbReference>
<evidence type="ECO:0000256" key="4">
    <source>
        <dbReference type="ARBA" id="ARBA00042988"/>
    </source>
</evidence>
<dbReference type="HOGENOM" id="CLU_023194_5_2_1"/>
<comment type="catalytic activity">
    <reaction evidence="5">
        <text>D-xylose + NADP(+) = D-xylono-1,5-lactone + NADPH + H(+)</text>
        <dbReference type="Rhea" id="RHEA:22000"/>
        <dbReference type="ChEBI" id="CHEBI:15378"/>
        <dbReference type="ChEBI" id="CHEBI:15867"/>
        <dbReference type="ChEBI" id="CHEBI:53455"/>
        <dbReference type="ChEBI" id="CHEBI:57783"/>
        <dbReference type="ChEBI" id="CHEBI:58349"/>
        <dbReference type="EC" id="1.1.1.179"/>
    </reaction>
</comment>
<dbReference type="InterPro" id="IPR036291">
    <property type="entry name" value="NAD(P)-bd_dom_sf"/>
</dbReference>
<dbReference type="Gene3D" id="3.40.50.720">
    <property type="entry name" value="NAD(P)-binding Rossmann-like Domain"/>
    <property type="match status" value="1"/>
</dbReference>
<sequence>MASLIGLLKRNYKAFNPPIASPSVASKPIKFGILGAARIAPIALIDPCKSHPEAEVYAVAARDQAKAEAFAKKHSIPKVYSGSNGYQALVEDPEVDVVYNPLPNGLHYEWTMKALAAGKHVLLEKPSADTADETRRMFEYAEQKGLVLLEAFHYRFHPAIQRVKAIVESGELGAVKSISASLAVPGGIMKDGDIRYNYALGGGAMMDMGCYTMNAIRFVTGSDPTSVISATSDKYTAPGSTPSSPDSLIDKGTTAHLALPNDVSATLMCSLGLPAWLGILPVLPRVFVKVQCEGGEVDIFNQVGPWVYHSITVKKREGSGRKQRVEKAYTFKESGVDGNGEEWWTTYRYQLEAFVDKLKGRKPQHWITKEDSIANMEWIERVYEKTGLGIRPRYSFVLS</sequence>
<keyword evidence="9" id="KW-1185">Reference proteome</keyword>